<feature type="transmembrane region" description="Helical" evidence="8">
    <location>
        <begin position="48"/>
        <end position="68"/>
    </location>
</feature>
<comment type="caution">
    <text evidence="10">The sequence shown here is derived from an EMBL/GenBank/DDBJ whole genome shotgun (WGS) entry which is preliminary data.</text>
</comment>
<proteinExistence type="predicted"/>
<dbReference type="PANTHER" id="PTHR23522:SF10">
    <property type="entry name" value="3-PHENYLPROPIONIC ACID TRANSPORTER-RELATED"/>
    <property type="match status" value="1"/>
</dbReference>
<organism evidence="10 11">
    <name type="scientific">Cupriavidus alkaliphilus</name>
    <dbReference type="NCBI Taxonomy" id="942866"/>
    <lineage>
        <taxon>Bacteria</taxon>
        <taxon>Pseudomonadati</taxon>
        <taxon>Pseudomonadota</taxon>
        <taxon>Betaproteobacteria</taxon>
        <taxon>Burkholderiales</taxon>
        <taxon>Burkholderiaceae</taxon>
        <taxon>Cupriavidus</taxon>
    </lineage>
</organism>
<dbReference type="InterPro" id="IPR036259">
    <property type="entry name" value="MFS_trans_sf"/>
</dbReference>
<feature type="transmembrane region" description="Helical" evidence="8">
    <location>
        <begin position="136"/>
        <end position="155"/>
    </location>
</feature>
<evidence type="ECO:0000259" key="9">
    <source>
        <dbReference type="Pfam" id="PF12832"/>
    </source>
</evidence>
<feature type="transmembrane region" description="Helical" evidence="8">
    <location>
        <begin position="161"/>
        <end position="181"/>
    </location>
</feature>
<accession>A0A7W4V5J5</accession>
<feature type="transmembrane region" description="Helical" evidence="8">
    <location>
        <begin position="361"/>
        <end position="382"/>
    </location>
</feature>
<feature type="transmembrane region" description="Helical" evidence="8">
    <location>
        <begin position="98"/>
        <end position="115"/>
    </location>
</feature>
<feature type="transmembrane region" description="Helical" evidence="8">
    <location>
        <begin position="12"/>
        <end position="36"/>
    </location>
</feature>
<keyword evidence="5 8" id="KW-0812">Transmembrane</keyword>
<reference evidence="10 11" key="1">
    <citation type="submission" date="2020-08" db="EMBL/GenBank/DDBJ databases">
        <title>Genomic Encyclopedia of Type Strains, Phase IV (KMG-V): Genome sequencing to study the core and pangenomes of soil and plant-associated prokaryotes.</title>
        <authorList>
            <person name="Whitman W."/>
        </authorList>
    </citation>
    <scope>NUCLEOTIDE SEQUENCE [LARGE SCALE GENOMIC DNA]</scope>
    <source>
        <strain evidence="10 11">SLV-2362</strain>
    </source>
</reference>
<evidence type="ECO:0000256" key="2">
    <source>
        <dbReference type="ARBA" id="ARBA00022448"/>
    </source>
</evidence>
<name>A0A7W4V5J5_9BURK</name>
<evidence type="ECO:0000256" key="7">
    <source>
        <dbReference type="ARBA" id="ARBA00023136"/>
    </source>
</evidence>
<dbReference type="GO" id="GO:0030395">
    <property type="term" value="F:lactose binding"/>
    <property type="evidence" value="ECO:0007669"/>
    <property type="project" value="TreeGrafter"/>
</dbReference>
<keyword evidence="3" id="KW-1003">Cell membrane</keyword>
<keyword evidence="2" id="KW-0813">Transport</keyword>
<evidence type="ECO:0000256" key="3">
    <source>
        <dbReference type="ARBA" id="ARBA00022475"/>
    </source>
</evidence>
<dbReference type="RefSeq" id="WP_183298336.1">
    <property type="nucleotide sequence ID" value="NZ_JACHWF010000001.1"/>
</dbReference>
<gene>
    <name evidence="10" type="ORF">FHX61_000078</name>
</gene>
<dbReference type="InterPro" id="IPR024989">
    <property type="entry name" value="MFS_assoc_dom"/>
</dbReference>
<dbReference type="EMBL" id="JACHWF010000001">
    <property type="protein sequence ID" value="MBB3005462.1"/>
    <property type="molecule type" value="Genomic_DNA"/>
</dbReference>
<dbReference type="Proteomes" id="UP000578036">
    <property type="component" value="Unassembled WGS sequence"/>
</dbReference>
<dbReference type="GO" id="GO:0015528">
    <property type="term" value="F:lactose:proton symporter activity"/>
    <property type="evidence" value="ECO:0007669"/>
    <property type="project" value="TreeGrafter"/>
</dbReference>
<feature type="transmembrane region" description="Helical" evidence="8">
    <location>
        <begin position="272"/>
        <end position="290"/>
    </location>
</feature>
<feature type="transmembrane region" description="Helical" evidence="8">
    <location>
        <begin position="211"/>
        <end position="233"/>
    </location>
</feature>
<keyword evidence="11" id="KW-1185">Reference proteome</keyword>
<keyword evidence="4" id="KW-0997">Cell inner membrane</keyword>
<evidence type="ECO:0000313" key="11">
    <source>
        <dbReference type="Proteomes" id="UP000578036"/>
    </source>
</evidence>
<dbReference type="PANTHER" id="PTHR23522">
    <property type="entry name" value="BLL5896 PROTEIN"/>
    <property type="match status" value="1"/>
</dbReference>
<evidence type="ECO:0000256" key="4">
    <source>
        <dbReference type="ARBA" id="ARBA00022519"/>
    </source>
</evidence>
<dbReference type="AlphaFoldDB" id="A0A7W4V5J5"/>
<evidence type="ECO:0000256" key="6">
    <source>
        <dbReference type="ARBA" id="ARBA00022989"/>
    </source>
</evidence>
<feature type="domain" description="Major facilitator superfamily associated" evidence="9">
    <location>
        <begin position="18"/>
        <end position="358"/>
    </location>
</feature>
<feature type="transmembrane region" description="Helical" evidence="8">
    <location>
        <begin position="296"/>
        <end position="315"/>
    </location>
</feature>
<evidence type="ECO:0000256" key="5">
    <source>
        <dbReference type="ARBA" id="ARBA00022692"/>
    </source>
</evidence>
<dbReference type="Gene3D" id="1.20.1250.20">
    <property type="entry name" value="MFS general substrate transporter like domains"/>
    <property type="match status" value="2"/>
</dbReference>
<evidence type="ECO:0000313" key="10">
    <source>
        <dbReference type="EMBL" id="MBB3005462.1"/>
    </source>
</evidence>
<evidence type="ECO:0000256" key="8">
    <source>
        <dbReference type="SAM" id="Phobius"/>
    </source>
</evidence>
<feature type="transmembrane region" description="Helical" evidence="8">
    <location>
        <begin position="245"/>
        <end position="265"/>
    </location>
</feature>
<dbReference type="Pfam" id="PF12832">
    <property type="entry name" value="MFS_1_like"/>
    <property type="match status" value="1"/>
</dbReference>
<keyword evidence="7 8" id="KW-0472">Membrane</keyword>
<dbReference type="SUPFAM" id="SSF103473">
    <property type="entry name" value="MFS general substrate transporter"/>
    <property type="match status" value="1"/>
</dbReference>
<evidence type="ECO:0000256" key="1">
    <source>
        <dbReference type="ARBA" id="ARBA00004429"/>
    </source>
</evidence>
<protein>
    <recommendedName>
        <fullName evidence="9">Major facilitator superfamily associated domain-containing protein</fullName>
    </recommendedName>
</protein>
<comment type="subcellular location">
    <subcellularLocation>
        <location evidence="1">Cell inner membrane</location>
        <topology evidence="1">Multi-pass membrane protein</topology>
    </subcellularLocation>
</comment>
<sequence>MAADVRIGTSTTATFAGYVTFFLPAGVLLSFLSLYLHGKGMSTAEVGFIVSCLFSVKLVASPLIVLFADARDRHAGVSTVFLALSLLAAAGLGYLTGFTSLALATVALAVSRNYFQSMLENRAVKLRSGGRPQYGALRLTGSLAVAIGVAIAGAVQAWRPQAFPAAFAGLLVASSLGFAAASQAMPVPPNSGAIASTTFDPRAAASGRARAIILVLLAAALLVGAHGALYSVGSIALEKHGFGPAAIAVIWVGTFAAEAIGFGLLNRATNSLGPRVIAFAASVAILRWGLMAVLSSPAWFAATFLLQAVTLAWCHGTLVKTISDLFPGRFAATGQALYLAGAHGIGMSLCTYFGAKLFVVYADQAFLLPLMMTLGGLAAWYSSAAAIRKLEKANACALPTT</sequence>
<dbReference type="GO" id="GO:0005886">
    <property type="term" value="C:plasma membrane"/>
    <property type="evidence" value="ECO:0007669"/>
    <property type="project" value="UniProtKB-SubCell"/>
</dbReference>
<keyword evidence="6 8" id="KW-1133">Transmembrane helix</keyword>
<feature type="transmembrane region" description="Helical" evidence="8">
    <location>
        <begin position="336"/>
        <end position="355"/>
    </location>
</feature>